<dbReference type="NCBIfam" id="NF035921">
    <property type="entry name" value="staph_coagu"/>
    <property type="match status" value="1"/>
</dbReference>
<dbReference type="Gene3D" id="1.20.120.760">
    <property type="entry name" value="Staphylcoagulase, helix bundle, domain 2"/>
    <property type="match status" value="1"/>
</dbReference>
<reference evidence="3" key="1">
    <citation type="journal article" date="2005" name="J. Bacteriol.">
        <title>Structural comparison of ten serotypes of staphylocoagulases in Staphylococcus aureus.</title>
        <authorList>
            <person name="Watanabe S."/>
            <person name="Ito T."/>
            <person name="Takeuchi F."/>
            <person name="Endo M."/>
            <person name="Okuno E."/>
            <person name="Hiramatsu K."/>
        </authorList>
    </citation>
    <scope>NUCLEOTIDE SEQUENCE</scope>
    <source>
        <strain evidence="3">Ku</strain>
    </source>
</reference>
<dbReference type="PROSITE" id="PS00429">
    <property type="entry name" value="STAPHYLOCOAGULASE"/>
    <property type="match status" value="3"/>
</dbReference>
<protein>
    <submittedName>
        <fullName evidence="3">Staphylocoagulase</fullName>
    </submittedName>
</protein>
<feature type="compositionally biased region" description="Polar residues" evidence="1">
    <location>
        <begin position="719"/>
        <end position="747"/>
    </location>
</feature>
<dbReference type="InterPro" id="IPR043071">
    <property type="entry name" value="Staphylcoagulase_N_2"/>
</dbReference>
<feature type="region of interest" description="Disordered" evidence="1">
    <location>
        <begin position="515"/>
        <end position="551"/>
    </location>
</feature>
<sequence>MKKQIISLGALAVASSLFTWDNKADAIVTKDYSKESRVKEDSKYDTPISDTYYWGVIKNLESQFAEAIDLLEDYQYGEKEYKDAKDKLMTRILGEDQYLLKKKIDEYEVYKKMYKKFKEKNPDDNSKMSSFYNYNLYNFTMKEYNDIRLSLKEAIDQFRKDVDDIQSKKLELKTYSKEAEEKATDEVYSLVCEVDTLFASYYGHDKYDQNAKDLRAKLDLILGDKENPYKITNERIKKDMMDDLNSIIDDFFMETDQNRPSNITKFNPDIHDYKEHREGFDALVKETREAVAKADESWKNKTVKKYGETETKSPVVKEEKKVEEPQAPKVSEKVGVQETVGTTEEAPLPIAQPLVKIPEGTIQGVTAEGPKYPTMEQHTIYGETVKGPEYPTMENKTLQGEIVQGPGFLTMEQSGPSLSNNYTNPPLTNPILKGIEGSSSKLEIKPQGTESTLKGIQGESSDIEVKPQASETTEASHYPARPQFNKTPKYVKYRDAGTGIREYNDGTFGYEARPRFNKPSETNAYNVTTNQDGTVSYGARPTQNKPSETNAYNVTTHANGQVSYGARPTYKKPSETNAYNVTTHANGQVSYGARPTQNKPSETNAYNVTTHANGQVSYGARPSQNKPSETNAYNVTTHANGQVSYGARPTYNKPSKTNAYNVTTHANGQVSYGARPTQNKPSETNAYNVTTHANGQVSYGARPTQNKPSETNAYNVTTHANGQVSYGARPTQNKPSKTNAYNVTTHADGTATYGPRVTK</sequence>
<dbReference type="SUPFAM" id="SSF101094">
    <property type="entry name" value="Staphylocoagulase"/>
    <property type="match status" value="2"/>
</dbReference>
<dbReference type="RefSeq" id="WP_000744082.1">
    <property type="nucleotide sequence ID" value="NZ_BAABRD010000001.1"/>
</dbReference>
<feature type="compositionally biased region" description="Basic and acidic residues" evidence="1">
    <location>
        <begin position="307"/>
        <end position="332"/>
    </location>
</feature>
<feature type="region of interest" description="Disordered" evidence="1">
    <location>
        <begin position="719"/>
        <end position="759"/>
    </location>
</feature>
<proteinExistence type="predicted"/>
<evidence type="ECO:0000259" key="2">
    <source>
        <dbReference type="Pfam" id="PF08764"/>
    </source>
</evidence>
<dbReference type="InterPro" id="IPR043072">
    <property type="entry name" value="Staphylcoagulase_N_1"/>
</dbReference>
<dbReference type="EMBL" id="AB158553">
    <property type="protein sequence ID" value="BAD98752.1"/>
    <property type="molecule type" value="Genomic_DNA"/>
</dbReference>
<evidence type="ECO:0000256" key="1">
    <source>
        <dbReference type="SAM" id="MobiDB-lite"/>
    </source>
</evidence>
<dbReference type="Pfam" id="PF08764">
    <property type="entry name" value="Coagulase"/>
    <property type="match status" value="1"/>
</dbReference>
<accession>Q4W8K3</accession>
<feature type="domain" description="Staphylocoagulase N-terminal subdomain 1" evidence="2">
    <location>
        <begin position="29"/>
        <end position="307"/>
    </location>
</feature>
<gene>
    <name evidence="3" type="primary">coa</name>
</gene>
<dbReference type="Gene3D" id="1.20.120.750">
    <property type="entry name" value="Staphylcoagulase, helix bundle domain 1"/>
    <property type="match status" value="1"/>
</dbReference>
<organism evidence="3">
    <name type="scientific">Staphylococcus aureus</name>
    <dbReference type="NCBI Taxonomy" id="1280"/>
    <lineage>
        <taxon>Bacteria</taxon>
        <taxon>Bacillati</taxon>
        <taxon>Bacillota</taxon>
        <taxon>Bacilli</taxon>
        <taxon>Bacillales</taxon>
        <taxon>Staphylococcaceae</taxon>
        <taxon>Staphylococcus</taxon>
    </lineage>
</organism>
<feature type="compositionally biased region" description="Polar residues" evidence="1">
    <location>
        <begin position="541"/>
        <end position="551"/>
    </location>
</feature>
<dbReference type="InterPro" id="IPR014874">
    <property type="entry name" value="Staphylocoagulase_N"/>
</dbReference>
<feature type="region of interest" description="Disordered" evidence="1">
    <location>
        <begin position="307"/>
        <end position="334"/>
    </location>
</feature>
<dbReference type="Pfam" id="PF04022">
    <property type="entry name" value="Staphylcoagulse"/>
    <property type="match status" value="9"/>
</dbReference>
<dbReference type="InterPro" id="IPR001443">
    <property type="entry name" value="Staphylcoagulase_rpt"/>
</dbReference>
<feature type="compositionally biased region" description="Polar residues" evidence="1">
    <location>
        <begin position="519"/>
        <end position="534"/>
    </location>
</feature>
<evidence type="ECO:0000313" key="3">
    <source>
        <dbReference type="EMBL" id="BAD98752.1"/>
    </source>
</evidence>
<name>Q4W8K3_STAAU</name>
<dbReference type="AlphaFoldDB" id="Q4W8K3"/>